<evidence type="ECO:0000313" key="1">
    <source>
        <dbReference type="EMBL" id="GFU17023.1"/>
    </source>
</evidence>
<sequence length="49" mass="5527">IKIEMRHEIGILIMWEIPTTPTDGAAADIPRCYTIGREGDALKFASRRL</sequence>
<dbReference type="Proteomes" id="UP000887013">
    <property type="component" value="Unassembled WGS sequence"/>
</dbReference>
<name>A0A8X6QIX6_NEPPI</name>
<keyword evidence="2" id="KW-1185">Reference proteome</keyword>
<evidence type="ECO:0000313" key="2">
    <source>
        <dbReference type="Proteomes" id="UP000887013"/>
    </source>
</evidence>
<dbReference type="EMBL" id="BMAW01126510">
    <property type="protein sequence ID" value="GFU17023.1"/>
    <property type="molecule type" value="Genomic_DNA"/>
</dbReference>
<proteinExistence type="predicted"/>
<feature type="non-terminal residue" evidence="1">
    <location>
        <position position="1"/>
    </location>
</feature>
<dbReference type="AlphaFoldDB" id="A0A8X6QIX6"/>
<gene>
    <name evidence="1" type="ORF">NPIL_390801</name>
</gene>
<accession>A0A8X6QIX6</accession>
<reference evidence="1" key="1">
    <citation type="submission" date="2020-08" db="EMBL/GenBank/DDBJ databases">
        <title>Multicomponent nature underlies the extraordinary mechanical properties of spider dragline silk.</title>
        <authorList>
            <person name="Kono N."/>
            <person name="Nakamura H."/>
            <person name="Mori M."/>
            <person name="Yoshida Y."/>
            <person name="Ohtoshi R."/>
            <person name="Malay A.D."/>
            <person name="Moran D.A.P."/>
            <person name="Tomita M."/>
            <person name="Numata K."/>
            <person name="Arakawa K."/>
        </authorList>
    </citation>
    <scope>NUCLEOTIDE SEQUENCE</scope>
</reference>
<comment type="caution">
    <text evidence="1">The sequence shown here is derived from an EMBL/GenBank/DDBJ whole genome shotgun (WGS) entry which is preliminary data.</text>
</comment>
<organism evidence="1 2">
    <name type="scientific">Nephila pilipes</name>
    <name type="common">Giant wood spider</name>
    <name type="synonym">Nephila maculata</name>
    <dbReference type="NCBI Taxonomy" id="299642"/>
    <lineage>
        <taxon>Eukaryota</taxon>
        <taxon>Metazoa</taxon>
        <taxon>Ecdysozoa</taxon>
        <taxon>Arthropoda</taxon>
        <taxon>Chelicerata</taxon>
        <taxon>Arachnida</taxon>
        <taxon>Araneae</taxon>
        <taxon>Araneomorphae</taxon>
        <taxon>Entelegynae</taxon>
        <taxon>Araneoidea</taxon>
        <taxon>Nephilidae</taxon>
        <taxon>Nephila</taxon>
    </lineage>
</organism>
<protein>
    <submittedName>
        <fullName evidence="1">Uncharacterized protein</fullName>
    </submittedName>
</protein>